<keyword evidence="22" id="KW-1185">Reference proteome</keyword>
<evidence type="ECO:0000256" key="14">
    <source>
        <dbReference type="ARBA" id="ARBA00023128"/>
    </source>
</evidence>
<dbReference type="GO" id="GO:0000139">
    <property type="term" value="C:Golgi membrane"/>
    <property type="evidence" value="ECO:0007669"/>
    <property type="project" value="UniProtKB-SubCell"/>
</dbReference>
<evidence type="ECO:0000256" key="17">
    <source>
        <dbReference type="ARBA" id="ARBA00023329"/>
    </source>
</evidence>
<keyword evidence="9 19" id="KW-0732">Signal</keyword>
<dbReference type="OMA" id="CENIAVC"/>
<keyword evidence="11 18" id="KW-1133">Transmembrane helix</keyword>
<sequence>MESDLKSLFLCSFSLLFLMLVNADDPTDVCTQINSCSCQNSKGVIDLSPLALSGGDPKFKDQQDSSGNYYYSWNPCNPFTEDPTSCSGVMGCQTDMTNYFSLGTPDSAKFTTDTSKGLILQYSATTDATRTLDVILKCDESKEASLAVAGENPPGSATYEMTLTSKYACPSAGGGPTITVGLSTGSYITIIFFAVFVVYFIAGVLFQKFARHASGKEITPNLSFWSALPGLIKDGVLFTVKCGKGKSSYDNI</sequence>
<dbReference type="InterPro" id="IPR044865">
    <property type="entry name" value="MRH_dom"/>
</dbReference>
<evidence type="ECO:0000256" key="11">
    <source>
        <dbReference type="ARBA" id="ARBA00022989"/>
    </source>
</evidence>
<evidence type="ECO:0000256" key="12">
    <source>
        <dbReference type="ARBA" id="ARBA00023006"/>
    </source>
</evidence>
<dbReference type="EMBL" id="KB203470">
    <property type="protein sequence ID" value="ESO84554.1"/>
    <property type="molecule type" value="Genomic_DNA"/>
</dbReference>
<dbReference type="SUPFAM" id="SSF50911">
    <property type="entry name" value="Mannose 6-phosphate receptor domain"/>
    <property type="match status" value="1"/>
</dbReference>
<dbReference type="RefSeq" id="XP_009064757.1">
    <property type="nucleotide sequence ID" value="XM_009066509.1"/>
</dbReference>
<comment type="subcellular location">
    <subcellularLocation>
        <location evidence="2">Cytoplasmic vesicle membrane</location>
        <topology evidence="2">Single-pass type I membrane protein</topology>
    </subcellularLocation>
    <subcellularLocation>
        <location evidence="3">Golgi apparatus membrane</location>
    </subcellularLocation>
    <subcellularLocation>
        <location evidence="1">Mitochondrion membrane</location>
        <topology evidence="1">Single-pass membrane protein</topology>
    </subcellularLocation>
    <subcellularLocation>
        <location evidence="4">Preautophagosomal structure membrane</location>
        <topology evidence="4">Single-pass type I membrane protein</topology>
    </subcellularLocation>
</comment>
<keyword evidence="14" id="KW-0496">Mitochondrion</keyword>
<evidence type="ECO:0000256" key="9">
    <source>
        <dbReference type="ARBA" id="ARBA00022729"/>
    </source>
</evidence>
<evidence type="ECO:0000256" key="18">
    <source>
        <dbReference type="SAM" id="Phobius"/>
    </source>
</evidence>
<feature type="chain" id="PRO_5004716738" description="Autophagy-related protein 27" evidence="19">
    <location>
        <begin position="24"/>
        <end position="252"/>
    </location>
</feature>
<evidence type="ECO:0000256" key="16">
    <source>
        <dbReference type="ARBA" id="ARBA00023157"/>
    </source>
</evidence>
<gene>
    <name evidence="21" type="ORF">LOTGIDRAFT_168623</name>
</gene>
<comment type="similarity">
    <text evidence="5">Belongs to the ATG27 family.</text>
</comment>
<dbReference type="OrthoDB" id="29460at2759"/>
<dbReference type="CTD" id="20240935"/>
<keyword evidence="13" id="KW-0333">Golgi apparatus</keyword>
<evidence type="ECO:0000256" key="5">
    <source>
        <dbReference type="ARBA" id="ARBA00005363"/>
    </source>
</evidence>
<dbReference type="AlphaFoldDB" id="V4B7H7"/>
<dbReference type="PROSITE" id="PS51914">
    <property type="entry name" value="MRH"/>
    <property type="match status" value="1"/>
</dbReference>
<evidence type="ECO:0000256" key="13">
    <source>
        <dbReference type="ARBA" id="ARBA00023034"/>
    </source>
</evidence>
<evidence type="ECO:0000256" key="10">
    <source>
        <dbReference type="ARBA" id="ARBA00022927"/>
    </source>
</evidence>
<evidence type="ECO:0000259" key="20">
    <source>
        <dbReference type="PROSITE" id="PS51914"/>
    </source>
</evidence>
<dbReference type="PANTHER" id="PTHR15071">
    <property type="entry name" value="MANNOSE-6-PHOSPHATE RECEPTOR FAMILY MEMBER"/>
    <property type="match status" value="1"/>
</dbReference>
<dbReference type="GO" id="GO:0015031">
    <property type="term" value="P:protein transport"/>
    <property type="evidence" value="ECO:0007669"/>
    <property type="project" value="UniProtKB-KW"/>
</dbReference>
<organism evidence="21 22">
    <name type="scientific">Lottia gigantea</name>
    <name type="common">Giant owl limpet</name>
    <dbReference type="NCBI Taxonomy" id="225164"/>
    <lineage>
        <taxon>Eukaryota</taxon>
        <taxon>Metazoa</taxon>
        <taxon>Spiralia</taxon>
        <taxon>Lophotrochozoa</taxon>
        <taxon>Mollusca</taxon>
        <taxon>Gastropoda</taxon>
        <taxon>Patellogastropoda</taxon>
        <taxon>Lottioidea</taxon>
        <taxon>Lottiidae</taxon>
        <taxon>Lottia</taxon>
    </lineage>
</organism>
<keyword evidence="8 18" id="KW-0812">Transmembrane</keyword>
<dbReference type="InterPro" id="IPR009011">
    <property type="entry name" value="Man6P_isomerase_rcpt-bd_dom_sf"/>
</dbReference>
<keyword evidence="15 18" id="KW-0472">Membrane</keyword>
<dbReference type="GO" id="GO:0005802">
    <property type="term" value="C:trans-Golgi network"/>
    <property type="evidence" value="ECO:0007669"/>
    <property type="project" value="TreeGrafter"/>
</dbReference>
<evidence type="ECO:0000256" key="3">
    <source>
        <dbReference type="ARBA" id="ARBA00004394"/>
    </source>
</evidence>
<dbReference type="GO" id="GO:0006914">
    <property type="term" value="P:autophagy"/>
    <property type="evidence" value="ECO:0007669"/>
    <property type="project" value="UniProtKB-KW"/>
</dbReference>
<dbReference type="HOGENOM" id="CLU_058440_1_0_1"/>
<dbReference type="GeneID" id="20240935"/>
<evidence type="ECO:0000256" key="8">
    <source>
        <dbReference type="ARBA" id="ARBA00022692"/>
    </source>
</evidence>
<keyword evidence="16" id="KW-1015">Disulfide bond</keyword>
<protein>
    <recommendedName>
        <fullName evidence="6">Autophagy-related protein 27</fullName>
    </recommendedName>
</protein>
<feature type="signal peptide" evidence="19">
    <location>
        <begin position="1"/>
        <end position="23"/>
    </location>
</feature>
<dbReference type="Pfam" id="PF09451">
    <property type="entry name" value="ATG27"/>
    <property type="match status" value="1"/>
</dbReference>
<evidence type="ECO:0000256" key="6">
    <source>
        <dbReference type="ARBA" id="ARBA00013776"/>
    </source>
</evidence>
<dbReference type="Gene3D" id="2.70.130.10">
    <property type="entry name" value="Mannose-6-phosphate receptor binding domain"/>
    <property type="match status" value="1"/>
</dbReference>
<accession>V4B7H7</accession>
<dbReference type="GO" id="GO:0034045">
    <property type="term" value="C:phagophore assembly site membrane"/>
    <property type="evidence" value="ECO:0007669"/>
    <property type="project" value="UniProtKB-SubCell"/>
</dbReference>
<dbReference type="Proteomes" id="UP000030746">
    <property type="component" value="Unassembled WGS sequence"/>
</dbReference>
<reference evidence="21 22" key="1">
    <citation type="journal article" date="2013" name="Nature">
        <title>Insights into bilaterian evolution from three spiralian genomes.</title>
        <authorList>
            <person name="Simakov O."/>
            <person name="Marletaz F."/>
            <person name="Cho S.J."/>
            <person name="Edsinger-Gonzales E."/>
            <person name="Havlak P."/>
            <person name="Hellsten U."/>
            <person name="Kuo D.H."/>
            <person name="Larsson T."/>
            <person name="Lv J."/>
            <person name="Arendt D."/>
            <person name="Savage R."/>
            <person name="Osoegawa K."/>
            <person name="de Jong P."/>
            <person name="Grimwood J."/>
            <person name="Chapman J.A."/>
            <person name="Shapiro H."/>
            <person name="Aerts A."/>
            <person name="Otillar R.P."/>
            <person name="Terry A.Y."/>
            <person name="Boore J.L."/>
            <person name="Grigoriev I.V."/>
            <person name="Lindberg D.R."/>
            <person name="Seaver E.C."/>
            <person name="Weisblat D.A."/>
            <person name="Putnam N.H."/>
            <person name="Rokhsar D.S."/>
        </authorList>
    </citation>
    <scope>NUCLEOTIDE SEQUENCE [LARGE SCALE GENOMIC DNA]</scope>
</reference>
<proteinExistence type="inferred from homology"/>
<feature type="transmembrane region" description="Helical" evidence="18">
    <location>
        <begin position="187"/>
        <end position="206"/>
    </location>
</feature>
<evidence type="ECO:0000256" key="1">
    <source>
        <dbReference type="ARBA" id="ARBA00004304"/>
    </source>
</evidence>
<evidence type="ECO:0000256" key="4">
    <source>
        <dbReference type="ARBA" id="ARBA00004472"/>
    </source>
</evidence>
<evidence type="ECO:0000256" key="2">
    <source>
        <dbReference type="ARBA" id="ARBA00004358"/>
    </source>
</evidence>
<name>V4B7H7_LOTGI</name>
<keyword evidence="12" id="KW-0072">Autophagy</keyword>
<dbReference type="GO" id="GO:0031966">
    <property type="term" value="C:mitochondrial membrane"/>
    <property type="evidence" value="ECO:0007669"/>
    <property type="project" value="UniProtKB-SubCell"/>
</dbReference>
<keyword evidence="10" id="KW-0653">Protein transport</keyword>
<evidence type="ECO:0000313" key="21">
    <source>
        <dbReference type="EMBL" id="ESO84554.1"/>
    </source>
</evidence>
<feature type="domain" description="MRH" evidence="20">
    <location>
        <begin position="34"/>
        <end position="171"/>
    </location>
</feature>
<evidence type="ECO:0000256" key="7">
    <source>
        <dbReference type="ARBA" id="ARBA00022448"/>
    </source>
</evidence>
<evidence type="ECO:0000256" key="19">
    <source>
        <dbReference type="SAM" id="SignalP"/>
    </source>
</evidence>
<dbReference type="PANTHER" id="PTHR15071:SF0">
    <property type="entry name" value="MANNOSE 6-PHOSPHATE RECEPTOR-LIKE PROTEIN 1"/>
    <property type="match status" value="1"/>
</dbReference>
<dbReference type="InterPro" id="IPR018939">
    <property type="entry name" value="Autophagy-rel_prot_27"/>
</dbReference>
<dbReference type="KEGG" id="lgi:LOTGIDRAFT_168623"/>
<keyword evidence="7" id="KW-0813">Transport</keyword>
<evidence type="ECO:0000313" key="22">
    <source>
        <dbReference type="Proteomes" id="UP000030746"/>
    </source>
</evidence>
<dbReference type="GO" id="GO:0010008">
    <property type="term" value="C:endosome membrane"/>
    <property type="evidence" value="ECO:0007669"/>
    <property type="project" value="UniProtKB-SubCell"/>
</dbReference>
<evidence type="ECO:0000256" key="15">
    <source>
        <dbReference type="ARBA" id="ARBA00023136"/>
    </source>
</evidence>
<keyword evidence="17" id="KW-0968">Cytoplasmic vesicle</keyword>